<sequence>MPHVFHKLPCWVPMALACTLAGCCHEDGTVCKDDIHLISGEINEEGNISLHFDLNTQYQGDLYVEMQPEGDEVNVFLYTRPAGRTSGKLLYAGGYQLVIPWPENAASVEVNLCGMKLDTWTKE</sequence>
<name>A0ABM7ZJQ5_9BACT</name>
<reference evidence="1" key="1">
    <citation type="submission" date="2022-06" db="EMBL/GenBank/DDBJ databases">
        <title>Akkermansia biwalacus sp. nov., an anaerobic mucin-degrading bacterium isolated from human intestine.</title>
        <authorList>
            <person name="Kobayashi Y."/>
            <person name="Inoue S."/>
            <person name="Kawahara T."/>
            <person name="Kohda N."/>
        </authorList>
    </citation>
    <scope>NUCLEOTIDE SEQUENCE</scope>
    <source>
        <strain evidence="1">WON2089</strain>
    </source>
</reference>
<accession>A0ABM7ZJQ5</accession>
<organism evidence="1 2">
    <name type="scientific">Akkermansia biwaensis</name>
    <dbReference type="NCBI Taxonomy" id="2946555"/>
    <lineage>
        <taxon>Bacteria</taxon>
        <taxon>Pseudomonadati</taxon>
        <taxon>Verrucomicrobiota</taxon>
        <taxon>Verrucomicrobiia</taxon>
        <taxon>Verrucomicrobiales</taxon>
        <taxon>Akkermansiaceae</taxon>
        <taxon>Akkermansia</taxon>
    </lineage>
</organism>
<dbReference type="PROSITE" id="PS51257">
    <property type="entry name" value="PROKAR_LIPOPROTEIN"/>
    <property type="match status" value="1"/>
</dbReference>
<evidence type="ECO:0000313" key="2">
    <source>
        <dbReference type="Proteomes" id="UP001062263"/>
    </source>
</evidence>
<evidence type="ECO:0000313" key="1">
    <source>
        <dbReference type="EMBL" id="BDL44967.1"/>
    </source>
</evidence>
<gene>
    <name evidence="1" type="ORF">Abiwalacus_25410</name>
</gene>
<proteinExistence type="predicted"/>
<dbReference type="Proteomes" id="UP001062263">
    <property type="component" value="Chromosome"/>
</dbReference>
<dbReference type="EMBL" id="AP025943">
    <property type="protein sequence ID" value="BDL44967.1"/>
    <property type="molecule type" value="Genomic_DNA"/>
</dbReference>
<keyword evidence="2" id="KW-1185">Reference proteome</keyword>
<protein>
    <submittedName>
        <fullName evidence="1">Uncharacterized protein</fullName>
    </submittedName>
</protein>
<dbReference type="RefSeq" id="WP_215720044.1">
    <property type="nucleotide sequence ID" value="NZ_AP025943.1"/>
</dbReference>